<feature type="chain" id="PRO_5035780285" description="Secreted protein" evidence="1">
    <location>
        <begin position="24"/>
        <end position="187"/>
    </location>
</feature>
<dbReference type="Proteomes" id="UP000606274">
    <property type="component" value="Unassembled WGS sequence"/>
</dbReference>
<dbReference type="EMBL" id="JABFDY010000015">
    <property type="protein sequence ID" value="KAF7696661.1"/>
    <property type="molecule type" value="Genomic_DNA"/>
</dbReference>
<evidence type="ECO:0008006" key="4">
    <source>
        <dbReference type="Google" id="ProtNLM"/>
    </source>
</evidence>
<keyword evidence="1" id="KW-0732">Signal</keyword>
<evidence type="ECO:0000313" key="2">
    <source>
        <dbReference type="EMBL" id="KAF7696661.1"/>
    </source>
</evidence>
<comment type="caution">
    <text evidence="2">The sequence shown here is derived from an EMBL/GenBank/DDBJ whole genome shotgun (WGS) entry which is preliminary data.</text>
</comment>
<sequence length="187" mass="20820">MVYLSSFWLQWGMVCSVFASMFAQDSSWDCTDTDDILRDVPADVNMPSQCTLDCTARTYRAILKLHNRLTIRFKDSHAGDTDEFCWSSKIQCSPDQRLQSAFILLPVDSSGANRETLILEMNGATLHQHLDVSLLPPECGLRFEVTDRLAAKGPLCVKIPAQEQGTLGSGLVCPPFLVTTWEKCNQG</sequence>
<name>A0A8T0AVF9_SILME</name>
<accession>A0A8T0AVF9</accession>
<dbReference type="AlphaFoldDB" id="A0A8T0AVF9"/>
<proteinExistence type="predicted"/>
<reference evidence="2" key="1">
    <citation type="submission" date="2020-08" db="EMBL/GenBank/DDBJ databases">
        <title>Chromosome-level assembly of Southern catfish (Silurus meridionalis) provides insights into visual adaptation to the nocturnal and benthic lifestyles.</title>
        <authorList>
            <person name="Zhang Y."/>
            <person name="Wang D."/>
            <person name="Peng Z."/>
        </authorList>
    </citation>
    <scope>NUCLEOTIDE SEQUENCE</scope>
    <source>
        <strain evidence="2">SWU-2019-XX</strain>
        <tissue evidence="2">Muscle</tissue>
    </source>
</reference>
<gene>
    <name evidence="2" type="ORF">HF521_005079</name>
</gene>
<protein>
    <recommendedName>
        <fullName evidence="4">Secreted protein</fullName>
    </recommendedName>
</protein>
<feature type="signal peptide" evidence="1">
    <location>
        <begin position="1"/>
        <end position="23"/>
    </location>
</feature>
<keyword evidence="3" id="KW-1185">Reference proteome</keyword>
<evidence type="ECO:0000313" key="3">
    <source>
        <dbReference type="Proteomes" id="UP000606274"/>
    </source>
</evidence>
<evidence type="ECO:0000256" key="1">
    <source>
        <dbReference type="SAM" id="SignalP"/>
    </source>
</evidence>
<organism evidence="2 3">
    <name type="scientific">Silurus meridionalis</name>
    <name type="common">Southern catfish</name>
    <name type="synonym">Silurus soldatovi meridionalis</name>
    <dbReference type="NCBI Taxonomy" id="175797"/>
    <lineage>
        <taxon>Eukaryota</taxon>
        <taxon>Metazoa</taxon>
        <taxon>Chordata</taxon>
        <taxon>Craniata</taxon>
        <taxon>Vertebrata</taxon>
        <taxon>Euteleostomi</taxon>
        <taxon>Actinopterygii</taxon>
        <taxon>Neopterygii</taxon>
        <taxon>Teleostei</taxon>
        <taxon>Ostariophysi</taxon>
        <taxon>Siluriformes</taxon>
        <taxon>Siluridae</taxon>
        <taxon>Silurus</taxon>
    </lineage>
</organism>